<sequence>MNGRERKFYSRDVPVGLGKQGYSVKAKEDYDFLNIFFEDELLINELTIRLMMKKVANNHIYQVTNGLTTEIKSYPGLVIKFLGQGSNVFIDEGSKFKNTYININDFSKV</sequence>
<dbReference type="AlphaFoldDB" id="A0A6B3RW88"/>
<reference evidence="1 2" key="1">
    <citation type="submission" date="2019-12" db="EMBL/GenBank/DDBJ databases">
        <title>Draft Genome Sequences of L. lactis strains MS22333, MS22334, MS22336, and MS22337, Isolated from Spontaneous Fermented Camel Milk in Ethiopia.</title>
        <authorList>
            <person name="Bragason E."/>
            <person name="Hansen E.B."/>
            <person name="Guya M.E."/>
            <person name="Berhe T."/>
        </authorList>
    </citation>
    <scope>NUCLEOTIDE SEQUENCE [LARGE SCALE GENOMIC DNA]</scope>
    <source>
        <strain evidence="1 2">MS22336</strain>
    </source>
</reference>
<dbReference type="RefSeq" id="WP_163646178.1">
    <property type="nucleotide sequence ID" value="NZ_RIGB01000012.1"/>
</dbReference>
<comment type="caution">
    <text evidence="1">The sequence shown here is derived from an EMBL/GenBank/DDBJ whole genome shotgun (WGS) entry which is preliminary data.</text>
</comment>
<evidence type="ECO:0000313" key="2">
    <source>
        <dbReference type="Proteomes" id="UP000477402"/>
    </source>
</evidence>
<proteinExistence type="predicted"/>
<organism evidence="1 2">
    <name type="scientific">Lactococcus lactis</name>
    <dbReference type="NCBI Taxonomy" id="1358"/>
    <lineage>
        <taxon>Bacteria</taxon>
        <taxon>Bacillati</taxon>
        <taxon>Bacillota</taxon>
        <taxon>Bacilli</taxon>
        <taxon>Lactobacillales</taxon>
        <taxon>Streptococcaceae</taxon>
        <taxon>Lactococcus</taxon>
    </lineage>
</organism>
<name>A0A6B3RW88_9LACT</name>
<evidence type="ECO:0000313" key="1">
    <source>
        <dbReference type="EMBL" id="NEX56314.1"/>
    </source>
</evidence>
<protein>
    <submittedName>
        <fullName evidence="1">Uncharacterized protein</fullName>
    </submittedName>
</protein>
<dbReference type="Proteomes" id="UP000477402">
    <property type="component" value="Unassembled WGS sequence"/>
</dbReference>
<gene>
    <name evidence="1" type="ORF">GTP08_11785</name>
</gene>
<accession>A0A6B3RW88</accession>
<dbReference type="EMBL" id="WWDJ01000135">
    <property type="protein sequence ID" value="NEX56314.1"/>
    <property type="molecule type" value="Genomic_DNA"/>
</dbReference>